<organism evidence="2">
    <name type="scientific">marine metagenome</name>
    <dbReference type="NCBI Taxonomy" id="408172"/>
    <lineage>
        <taxon>unclassified sequences</taxon>
        <taxon>metagenomes</taxon>
        <taxon>ecological metagenomes</taxon>
    </lineage>
</organism>
<dbReference type="InterPro" id="IPR029063">
    <property type="entry name" value="SAM-dependent_MTases_sf"/>
</dbReference>
<dbReference type="AlphaFoldDB" id="A0A382MJ47"/>
<dbReference type="EMBL" id="UINC01093595">
    <property type="protein sequence ID" value="SVC48135.1"/>
    <property type="molecule type" value="Genomic_DNA"/>
</dbReference>
<dbReference type="SUPFAM" id="SSF53335">
    <property type="entry name" value="S-adenosyl-L-methionine-dependent methyltransferases"/>
    <property type="match status" value="1"/>
</dbReference>
<dbReference type="Pfam" id="PF13489">
    <property type="entry name" value="Methyltransf_23"/>
    <property type="match status" value="1"/>
</dbReference>
<feature type="non-terminal residue" evidence="2">
    <location>
        <position position="237"/>
    </location>
</feature>
<dbReference type="PANTHER" id="PTHR43861:SF5">
    <property type="entry name" value="BLL5978 PROTEIN"/>
    <property type="match status" value="1"/>
</dbReference>
<evidence type="ECO:0000313" key="2">
    <source>
        <dbReference type="EMBL" id="SVC48135.1"/>
    </source>
</evidence>
<protein>
    <recommendedName>
        <fullName evidence="1">Methyltransferase putative zinc binding domain-containing protein</fullName>
    </recommendedName>
</protein>
<dbReference type="InterPro" id="IPR038576">
    <property type="entry name" value="Methyltransf_Zn-bd_dom_put_sf"/>
</dbReference>
<dbReference type="Gene3D" id="6.20.50.110">
    <property type="entry name" value="Methyltransferase, zinc-binding domain"/>
    <property type="match status" value="1"/>
</dbReference>
<dbReference type="PANTHER" id="PTHR43861">
    <property type="entry name" value="TRANS-ACONITATE 2-METHYLTRANSFERASE-RELATED"/>
    <property type="match status" value="1"/>
</dbReference>
<accession>A0A382MJ47</accession>
<name>A0A382MJ47_9ZZZZ</name>
<proteinExistence type="predicted"/>
<evidence type="ECO:0000259" key="1">
    <source>
        <dbReference type="Pfam" id="PF08421"/>
    </source>
</evidence>
<dbReference type="Pfam" id="PF08421">
    <property type="entry name" value="Methyltransf_13"/>
    <property type="match status" value="1"/>
</dbReference>
<feature type="domain" description="Methyltransferase putative zinc binding" evidence="1">
    <location>
        <begin position="15"/>
        <end position="76"/>
    </location>
</feature>
<sequence>MSKLDKSTSKVVDRCQISGSKDLKSIVFLGYHPPVNDYVEIGSLPEEKPSYPCELLYCEESQLVQLGLIVNAEILFPKDYPYTSSTTKILRENFKELYLEANQLLDLNKEDLIIDIGSNDGNLLSNFKENHRVLGVTPEEIGNLAIDKGIPTIIDYFNEEVVEKILVEYGKAKVITATNVFAHIDEPNKITNLISKLLTDDGVFISESHYLASLVETLQYDTIYHEHLRYYSLSSLN</sequence>
<dbReference type="InterPro" id="IPR013630">
    <property type="entry name" value="Methyltransf_Zn-bd_dom_put"/>
</dbReference>
<dbReference type="Gene3D" id="3.40.50.150">
    <property type="entry name" value="Vaccinia Virus protein VP39"/>
    <property type="match status" value="1"/>
</dbReference>
<gene>
    <name evidence="2" type="ORF">METZ01_LOCUS300989</name>
</gene>
<reference evidence="2" key="1">
    <citation type="submission" date="2018-05" db="EMBL/GenBank/DDBJ databases">
        <authorList>
            <person name="Lanie J.A."/>
            <person name="Ng W.-L."/>
            <person name="Kazmierczak K.M."/>
            <person name="Andrzejewski T.M."/>
            <person name="Davidsen T.M."/>
            <person name="Wayne K.J."/>
            <person name="Tettelin H."/>
            <person name="Glass J.I."/>
            <person name="Rusch D."/>
            <person name="Podicherti R."/>
            <person name="Tsui H.-C.T."/>
            <person name="Winkler M.E."/>
        </authorList>
    </citation>
    <scope>NUCLEOTIDE SEQUENCE</scope>
</reference>